<name>M7T869_EUTLA</name>
<dbReference type="SUPFAM" id="SSF51735">
    <property type="entry name" value="NAD(P)-binding Rossmann-fold domains"/>
    <property type="match status" value="1"/>
</dbReference>
<dbReference type="eggNOG" id="ENOG502SXCB">
    <property type="taxonomic scope" value="Eukaryota"/>
</dbReference>
<reference evidence="3" key="1">
    <citation type="journal article" date="2013" name="Genome Announc.">
        <title>Draft genome sequence of the grapevine dieback fungus Eutypa lata UCR-EL1.</title>
        <authorList>
            <person name="Blanco-Ulate B."/>
            <person name="Rolshausen P.E."/>
            <person name="Cantu D."/>
        </authorList>
    </citation>
    <scope>NUCLEOTIDE SEQUENCE [LARGE SCALE GENOMIC DNA]</scope>
    <source>
        <strain evidence="3">UCR-EL1</strain>
    </source>
</reference>
<keyword evidence="1" id="KW-0560">Oxidoreductase</keyword>
<dbReference type="OrthoDB" id="542013at2759"/>
<dbReference type="Proteomes" id="UP000012174">
    <property type="component" value="Unassembled WGS sequence"/>
</dbReference>
<dbReference type="PANTHER" id="PTHR43157:SF31">
    <property type="entry name" value="PHOSPHATIDYLINOSITOL-GLYCAN BIOSYNTHESIS CLASS F PROTEIN"/>
    <property type="match status" value="1"/>
</dbReference>
<dbReference type="KEGG" id="ela:UCREL1_10203"/>
<keyword evidence="3" id="KW-1185">Reference proteome</keyword>
<accession>M7T869</accession>
<dbReference type="InterPro" id="IPR036291">
    <property type="entry name" value="NAD(P)-bd_dom_sf"/>
</dbReference>
<dbReference type="EMBL" id="KB707360">
    <property type="protein sequence ID" value="EMR62850.1"/>
    <property type="molecule type" value="Genomic_DNA"/>
</dbReference>
<dbReference type="Gene3D" id="3.40.50.720">
    <property type="entry name" value="NAD(P)-binding Rossmann-like Domain"/>
    <property type="match status" value="1"/>
</dbReference>
<evidence type="ECO:0000313" key="2">
    <source>
        <dbReference type="EMBL" id="EMR62850.1"/>
    </source>
</evidence>
<proteinExistence type="predicted"/>
<gene>
    <name evidence="2" type="ORF">UCREL1_10203</name>
</gene>
<organism evidence="2 3">
    <name type="scientific">Eutypa lata (strain UCR-EL1)</name>
    <name type="common">Grapevine dieback disease fungus</name>
    <name type="synonym">Eutypa armeniacae</name>
    <dbReference type="NCBI Taxonomy" id="1287681"/>
    <lineage>
        <taxon>Eukaryota</taxon>
        <taxon>Fungi</taxon>
        <taxon>Dikarya</taxon>
        <taxon>Ascomycota</taxon>
        <taxon>Pezizomycotina</taxon>
        <taxon>Sordariomycetes</taxon>
        <taxon>Xylariomycetidae</taxon>
        <taxon>Xylariales</taxon>
        <taxon>Diatrypaceae</taxon>
        <taxon>Eutypa</taxon>
    </lineage>
</organism>
<evidence type="ECO:0000256" key="1">
    <source>
        <dbReference type="ARBA" id="ARBA00023002"/>
    </source>
</evidence>
<dbReference type="GO" id="GO:0016491">
    <property type="term" value="F:oxidoreductase activity"/>
    <property type="evidence" value="ECO:0007669"/>
    <property type="project" value="UniProtKB-KW"/>
</dbReference>
<dbReference type="HOGENOM" id="CLU_2210020_0_0_1"/>
<sequence>MTFYRLLFVTTPRVLDVDLKGKATIVTGSNTGIGYECAAQLLNLRLSTLVLAVRDEAKREAGRKRLLSIAKAKDAAIIEVWKLDLLYYDSVAAFAQRASGLALAVSS</sequence>
<protein>
    <submittedName>
        <fullName evidence="2">Putative retinol dehydrogenase 12 protein</fullName>
    </submittedName>
</protein>
<dbReference type="AlphaFoldDB" id="M7T869"/>
<dbReference type="PANTHER" id="PTHR43157">
    <property type="entry name" value="PHOSPHATIDYLINOSITOL-GLYCAN BIOSYNTHESIS CLASS F PROTEIN-RELATED"/>
    <property type="match status" value="1"/>
</dbReference>
<evidence type="ECO:0000313" key="3">
    <source>
        <dbReference type="Proteomes" id="UP000012174"/>
    </source>
</evidence>